<reference evidence="3 4" key="1">
    <citation type="submission" date="2014-07" db="EMBL/GenBank/DDBJ databases">
        <title>Tepidicaulis marinum gen. nov., sp. nov., a novel marine bacterium denitrifying nitrate to nitrous oxide strictly under microaerobic conditions.</title>
        <authorList>
            <person name="Takeuchi M."/>
            <person name="Yamagishi T."/>
            <person name="Kamagata Y."/>
            <person name="Oshima K."/>
            <person name="Hattori M."/>
            <person name="Katayama T."/>
            <person name="Hanada S."/>
            <person name="Tamaki H."/>
            <person name="Marumo K."/>
            <person name="Maeda H."/>
            <person name="Nedachi M."/>
            <person name="Iwasaki W."/>
            <person name="Suwa Y."/>
            <person name="Sakata S."/>
        </authorList>
    </citation>
    <scope>NUCLEOTIDE SEQUENCE [LARGE SCALE GENOMIC DNA]</scope>
    <source>
        <strain evidence="3 4">MA2</strain>
    </source>
</reference>
<evidence type="ECO:0000313" key="3">
    <source>
        <dbReference type="EMBL" id="GAK44200.1"/>
    </source>
</evidence>
<proteinExistence type="predicted"/>
<dbReference type="PANTHER" id="PTHR30461">
    <property type="entry name" value="DNA-INVERTASE FROM LAMBDOID PROPHAGE"/>
    <property type="match status" value="1"/>
</dbReference>
<dbReference type="EMBL" id="BBIO01000003">
    <property type="protein sequence ID" value="GAK44200.1"/>
    <property type="molecule type" value="Genomic_DNA"/>
</dbReference>
<dbReference type="GO" id="GO:0003677">
    <property type="term" value="F:DNA binding"/>
    <property type="evidence" value="ECO:0007669"/>
    <property type="project" value="InterPro"/>
</dbReference>
<accession>A0A081B832</accession>
<dbReference type="InterPro" id="IPR025827">
    <property type="entry name" value="Zn_ribbon_recom_dom"/>
</dbReference>
<dbReference type="Pfam" id="PF00239">
    <property type="entry name" value="Resolvase"/>
    <property type="match status" value="1"/>
</dbReference>
<dbReference type="InterPro" id="IPR006119">
    <property type="entry name" value="Resolv_N"/>
</dbReference>
<dbReference type="CDD" id="cd00338">
    <property type="entry name" value="Ser_Recombinase"/>
    <property type="match status" value="1"/>
</dbReference>
<organism evidence="3 4">
    <name type="scientific">Tepidicaulis marinus</name>
    <dbReference type="NCBI Taxonomy" id="1333998"/>
    <lineage>
        <taxon>Bacteria</taxon>
        <taxon>Pseudomonadati</taxon>
        <taxon>Pseudomonadota</taxon>
        <taxon>Alphaproteobacteria</taxon>
        <taxon>Hyphomicrobiales</taxon>
        <taxon>Parvibaculaceae</taxon>
        <taxon>Tepidicaulis</taxon>
    </lineage>
</organism>
<dbReference type="InterPro" id="IPR011109">
    <property type="entry name" value="DNA_bind_recombinase_dom"/>
</dbReference>
<evidence type="ECO:0000313" key="4">
    <source>
        <dbReference type="Proteomes" id="UP000028702"/>
    </source>
</evidence>
<keyword evidence="1" id="KW-0175">Coiled coil</keyword>
<sequence>MERHFGEAKAKAVFSDAALSGSTMSRPGLTALLEAAENRDIDLIVAEGLDRISRSLSDIASIYELLQHYGVKVWTAHEGEVSDLHVGFKGTMNALYLRDMKDKVRRAHRAIATAGRATSSVAYGYRAVRGVVDERGKYVNGLREVDPNQAVIVRRIFEEFTSGIPVRQIVQSLNDEGVPSPGGGLWRTAAISGEASRFRGILYNDLYRGLLVYNRTHRVMDPRTGRKKYVVNPIGDWVKVPVPELRIVSDGLWSKAQKIIGERRRNRSVSNKASVRRHKVPVKGAQNVRPLTGLVKCGWCGGIKNLANSTRYVCVTHRFEKKCKNSRGWREDRLASVFLAELSNFIASVDDWNAMFSGGIERELRERRELEKEAAALELRIARLLDAIEHGVKVDYNRLTELQERRDYILALPPVPKAGVSTTTIKRHLVRAVDVIGYEWGNRKYAASIRMLLHLITDKIVCTPIKDKRTGEHVEIMFKPPAQWLQFYMRVHADWPYVGKTSSGEVIKRPAPARSVLRNTYLAVPGD</sequence>
<dbReference type="Pfam" id="PF13408">
    <property type="entry name" value="Zn_ribbon_recom"/>
    <property type="match status" value="1"/>
</dbReference>
<dbReference type="InterPro" id="IPR036162">
    <property type="entry name" value="Resolvase-like_N_sf"/>
</dbReference>
<dbReference type="InterPro" id="IPR050639">
    <property type="entry name" value="SSR_resolvase"/>
</dbReference>
<comment type="caution">
    <text evidence="3">The sequence shown here is derived from an EMBL/GenBank/DDBJ whole genome shotgun (WGS) entry which is preliminary data.</text>
</comment>
<feature type="domain" description="Recombinase" evidence="2">
    <location>
        <begin position="122"/>
        <end position="266"/>
    </location>
</feature>
<dbReference type="PANTHER" id="PTHR30461:SF23">
    <property type="entry name" value="DNA RECOMBINASE-RELATED"/>
    <property type="match status" value="1"/>
</dbReference>
<dbReference type="Gene3D" id="3.90.1750.20">
    <property type="entry name" value="Putative Large Serine Recombinase, Chain B, Domain 2"/>
    <property type="match status" value="1"/>
</dbReference>
<keyword evidence="4" id="KW-1185">Reference proteome</keyword>
<dbReference type="Gene3D" id="3.40.50.1390">
    <property type="entry name" value="Resolvase, N-terminal catalytic domain"/>
    <property type="match status" value="1"/>
</dbReference>
<dbReference type="PROSITE" id="PS51737">
    <property type="entry name" value="RECOMBINASE_DNA_BIND"/>
    <property type="match status" value="1"/>
</dbReference>
<dbReference type="AlphaFoldDB" id="A0A081B832"/>
<dbReference type="SUPFAM" id="SSF53041">
    <property type="entry name" value="Resolvase-like"/>
    <property type="match status" value="1"/>
</dbReference>
<dbReference type="eggNOG" id="COG1961">
    <property type="taxonomic scope" value="Bacteria"/>
</dbReference>
<name>A0A081B832_9HYPH</name>
<dbReference type="GO" id="GO:0000150">
    <property type="term" value="F:DNA strand exchange activity"/>
    <property type="evidence" value="ECO:0007669"/>
    <property type="project" value="InterPro"/>
</dbReference>
<evidence type="ECO:0000256" key="1">
    <source>
        <dbReference type="SAM" id="Coils"/>
    </source>
</evidence>
<evidence type="ECO:0000259" key="2">
    <source>
        <dbReference type="PROSITE" id="PS51737"/>
    </source>
</evidence>
<gene>
    <name evidence="3" type="ORF">M2A_0699</name>
</gene>
<dbReference type="STRING" id="1333998.M2A_0699"/>
<feature type="coiled-coil region" evidence="1">
    <location>
        <begin position="360"/>
        <end position="387"/>
    </location>
</feature>
<dbReference type="Pfam" id="PF07508">
    <property type="entry name" value="Recombinase"/>
    <property type="match status" value="1"/>
</dbReference>
<protein>
    <submittedName>
        <fullName evidence="3">Site-specific recombinase and resolvase superfamily protein</fullName>
    </submittedName>
</protein>
<dbReference type="Proteomes" id="UP000028702">
    <property type="component" value="Unassembled WGS sequence"/>
</dbReference>
<dbReference type="InterPro" id="IPR038109">
    <property type="entry name" value="DNA_bind_recomb_sf"/>
</dbReference>
<dbReference type="SMART" id="SM00857">
    <property type="entry name" value="Resolvase"/>
    <property type="match status" value="1"/>
</dbReference>